<dbReference type="EMBL" id="NEDP02000657">
    <property type="protein sequence ID" value="OWF55465.1"/>
    <property type="molecule type" value="Genomic_DNA"/>
</dbReference>
<dbReference type="PANTHER" id="PTHR23121">
    <property type="entry name" value="SODIUM-DEPENDENT GLUCOSE TRANSPORTER 1"/>
    <property type="match status" value="1"/>
</dbReference>
<keyword evidence="6" id="KW-0762">Sugar transport</keyword>
<dbReference type="OrthoDB" id="6491998at2759"/>
<dbReference type="InterPro" id="IPR011701">
    <property type="entry name" value="MFS"/>
</dbReference>
<feature type="transmembrane region" description="Helical" evidence="5">
    <location>
        <begin position="143"/>
        <end position="161"/>
    </location>
</feature>
<feature type="transmembrane region" description="Helical" evidence="5">
    <location>
        <begin position="412"/>
        <end position="435"/>
    </location>
</feature>
<feature type="transmembrane region" description="Helical" evidence="5">
    <location>
        <begin position="447"/>
        <end position="467"/>
    </location>
</feature>
<dbReference type="PANTHER" id="PTHR23121:SF9">
    <property type="entry name" value="SODIUM-DEPENDENT GLUCOSE TRANSPORTER 1"/>
    <property type="match status" value="1"/>
</dbReference>
<feature type="transmembrane region" description="Helical" evidence="5">
    <location>
        <begin position="383"/>
        <end position="406"/>
    </location>
</feature>
<organism evidence="6 7">
    <name type="scientific">Mizuhopecten yessoensis</name>
    <name type="common">Japanese scallop</name>
    <name type="synonym">Patinopecten yessoensis</name>
    <dbReference type="NCBI Taxonomy" id="6573"/>
    <lineage>
        <taxon>Eukaryota</taxon>
        <taxon>Metazoa</taxon>
        <taxon>Spiralia</taxon>
        <taxon>Lophotrochozoa</taxon>
        <taxon>Mollusca</taxon>
        <taxon>Bivalvia</taxon>
        <taxon>Autobranchia</taxon>
        <taxon>Pteriomorphia</taxon>
        <taxon>Pectinida</taxon>
        <taxon>Pectinoidea</taxon>
        <taxon>Pectinidae</taxon>
        <taxon>Mizuhopecten</taxon>
    </lineage>
</organism>
<dbReference type="AlphaFoldDB" id="A0A210R3B6"/>
<evidence type="ECO:0000256" key="2">
    <source>
        <dbReference type="ARBA" id="ARBA00022989"/>
    </source>
</evidence>
<feature type="transmembrane region" description="Helical" evidence="5">
    <location>
        <begin position="473"/>
        <end position="497"/>
    </location>
</feature>
<feature type="region of interest" description="Disordered" evidence="4">
    <location>
        <begin position="1"/>
        <end position="22"/>
    </location>
</feature>
<feature type="transmembrane region" description="Helical" evidence="5">
    <location>
        <begin position="76"/>
        <end position="96"/>
    </location>
</feature>
<dbReference type="GO" id="GO:0022857">
    <property type="term" value="F:transmembrane transporter activity"/>
    <property type="evidence" value="ECO:0007669"/>
    <property type="project" value="InterPro"/>
</dbReference>
<keyword evidence="2 5" id="KW-1133">Transmembrane helix</keyword>
<keyword evidence="7" id="KW-1185">Reference proteome</keyword>
<evidence type="ECO:0000256" key="4">
    <source>
        <dbReference type="SAM" id="MobiDB-lite"/>
    </source>
</evidence>
<evidence type="ECO:0000256" key="3">
    <source>
        <dbReference type="ARBA" id="ARBA00023136"/>
    </source>
</evidence>
<proteinExistence type="predicted"/>
<protein>
    <submittedName>
        <fullName evidence="6">Sodium-dependent glucose transporter 1</fullName>
    </submittedName>
</protein>
<keyword evidence="6" id="KW-0813">Transport</keyword>
<feature type="transmembrane region" description="Helical" evidence="5">
    <location>
        <begin position="264"/>
        <end position="287"/>
    </location>
</feature>
<keyword evidence="1 5" id="KW-0812">Transmembrane</keyword>
<evidence type="ECO:0000256" key="1">
    <source>
        <dbReference type="ARBA" id="ARBA00022692"/>
    </source>
</evidence>
<feature type="transmembrane region" description="Helical" evidence="5">
    <location>
        <begin position="316"/>
        <end position="343"/>
    </location>
</feature>
<accession>A0A210R3B6</accession>
<gene>
    <name evidence="6" type="ORF">KP79_PYT19515</name>
</gene>
<evidence type="ECO:0000256" key="5">
    <source>
        <dbReference type="SAM" id="Phobius"/>
    </source>
</evidence>
<feature type="transmembrane region" description="Helical" evidence="5">
    <location>
        <begin position="116"/>
        <end position="136"/>
    </location>
</feature>
<sequence>METKTELEKGHQIPNDDVSIDNSIPSEILSNDLEECVKDEQEDSKTGTTDDGTSCMVSFQRTRRKFKTSSLFRRKIMYTICLFFCKFIHGWGKGLFGPSYIDIRMISGTDLDQGAWILTSNLIGFALGSILQGVLYGRANNKLTFGMAICVYCVATAFVPWCKMFETMVFAHAVIGLMQGILASGTATDIIRLWGKESRVVFLGSQLMMAFGSAVSPLVVTPFLIELPQEIVNISSSTPLYTIDNNFTDELSSPSVSQSKESQIYIPFSITAVLSLLSGIFFFVMYAKYDRKQINRLMSNSDDSESQRKVPKNVKLFILSMFGSILFIFNGVDEVFTGFLATYCVQFFHWSKKEGALLTFVFFVLIFISRIFGIAIEKWMNTVIFTVVNFVLLCLSVLGMLLISLYKFDTLAWFFAPLFGFVKSCLFPLTFSWTNDYITPVTGRISSFYYTTMMLGGALNPVLLGHLMEHERLIWFCYVLLIESCLILFFLAILVAATRYVVRRFGRACNKTTDKQSEHLQENRSDAV</sequence>
<feature type="transmembrane region" description="Helical" evidence="5">
    <location>
        <begin position="355"/>
        <end position="376"/>
    </location>
</feature>
<evidence type="ECO:0000313" key="6">
    <source>
        <dbReference type="EMBL" id="OWF55465.1"/>
    </source>
</evidence>
<keyword evidence="3 5" id="KW-0472">Membrane</keyword>
<dbReference type="Pfam" id="PF07690">
    <property type="entry name" value="MFS_1"/>
    <property type="match status" value="1"/>
</dbReference>
<feature type="transmembrane region" description="Helical" evidence="5">
    <location>
        <begin position="200"/>
        <end position="225"/>
    </location>
</feature>
<feature type="compositionally biased region" description="Basic and acidic residues" evidence="4">
    <location>
        <begin position="1"/>
        <end position="11"/>
    </location>
</feature>
<feature type="transmembrane region" description="Helical" evidence="5">
    <location>
        <begin position="167"/>
        <end position="188"/>
    </location>
</feature>
<dbReference type="Gene3D" id="1.20.1250.20">
    <property type="entry name" value="MFS general substrate transporter like domains"/>
    <property type="match status" value="2"/>
</dbReference>
<reference evidence="6 7" key="1">
    <citation type="journal article" date="2017" name="Nat. Ecol. Evol.">
        <title>Scallop genome provides insights into evolution of bilaterian karyotype and development.</title>
        <authorList>
            <person name="Wang S."/>
            <person name="Zhang J."/>
            <person name="Jiao W."/>
            <person name="Li J."/>
            <person name="Xun X."/>
            <person name="Sun Y."/>
            <person name="Guo X."/>
            <person name="Huan P."/>
            <person name="Dong B."/>
            <person name="Zhang L."/>
            <person name="Hu X."/>
            <person name="Sun X."/>
            <person name="Wang J."/>
            <person name="Zhao C."/>
            <person name="Wang Y."/>
            <person name="Wang D."/>
            <person name="Huang X."/>
            <person name="Wang R."/>
            <person name="Lv J."/>
            <person name="Li Y."/>
            <person name="Zhang Z."/>
            <person name="Liu B."/>
            <person name="Lu W."/>
            <person name="Hui Y."/>
            <person name="Liang J."/>
            <person name="Zhou Z."/>
            <person name="Hou R."/>
            <person name="Li X."/>
            <person name="Liu Y."/>
            <person name="Li H."/>
            <person name="Ning X."/>
            <person name="Lin Y."/>
            <person name="Zhao L."/>
            <person name="Xing Q."/>
            <person name="Dou J."/>
            <person name="Li Y."/>
            <person name="Mao J."/>
            <person name="Guo H."/>
            <person name="Dou H."/>
            <person name="Li T."/>
            <person name="Mu C."/>
            <person name="Jiang W."/>
            <person name="Fu Q."/>
            <person name="Fu X."/>
            <person name="Miao Y."/>
            <person name="Liu J."/>
            <person name="Yu Q."/>
            <person name="Li R."/>
            <person name="Liao H."/>
            <person name="Li X."/>
            <person name="Kong Y."/>
            <person name="Jiang Z."/>
            <person name="Chourrout D."/>
            <person name="Li R."/>
            <person name="Bao Z."/>
        </authorList>
    </citation>
    <scope>NUCLEOTIDE SEQUENCE [LARGE SCALE GENOMIC DNA]</scope>
    <source>
        <strain evidence="6 7">PY_sf001</strain>
    </source>
</reference>
<dbReference type="InterPro" id="IPR036259">
    <property type="entry name" value="MFS_trans_sf"/>
</dbReference>
<comment type="caution">
    <text evidence="6">The sequence shown here is derived from an EMBL/GenBank/DDBJ whole genome shotgun (WGS) entry which is preliminary data.</text>
</comment>
<name>A0A210R3B6_MIZYE</name>
<dbReference type="Proteomes" id="UP000242188">
    <property type="component" value="Unassembled WGS sequence"/>
</dbReference>
<dbReference type="SUPFAM" id="SSF103473">
    <property type="entry name" value="MFS general substrate transporter"/>
    <property type="match status" value="1"/>
</dbReference>
<evidence type="ECO:0000313" key="7">
    <source>
        <dbReference type="Proteomes" id="UP000242188"/>
    </source>
</evidence>